<keyword evidence="2" id="KW-0040">ANK repeat</keyword>
<sequence>MKEWLRKKHFKVLEWPSQSPDLNLKSLDGIESPCCPATAPKHHCSRGDMHGGMGQNTSNSVDFTGNWSAAMDGDLEQVKSLLQNGTEPNLRDSANYTALHYASRSRHESVCKFLLWGGACANPQTPGGATPLHRSAYCGHPAVASPWATQDHDHVCRLLFQCCPSLWSHANKS</sequence>
<dbReference type="InterPro" id="IPR036770">
    <property type="entry name" value="Ankyrin_rpt-contain_sf"/>
</dbReference>
<dbReference type="PANTHER" id="PTHR24171:SF9">
    <property type="entry name" value="ANKYRIN REPEAT DOMAIN-CONTAINING PROTEIN 39"/>
    <property type="match status" value="1"/>
</dbReference>
<reference evidence="3" key="2">
    <citation type="submission" date="2025-09" db="UniProtKB">
        <authorList>
            <consortium name="Ensembl"/>
        </authorList>
    </citation>
    <scope>IDENTIFICATION</scope>
</reference>
<dbReference type="Proteomes" id="UP000694402">
    <property type="component" value="Unassembled WGS sequence"/>
</dbReference>
<protein>
    <submittedName>
        <fullName evidence="3">Uncharacterized protein</fullName>
    </submittedName>
</protein>
<keyword evidence="4" id="KW-1185">Reference proteome</keyword>
<evidence type="ECO:0000313" key="3">
    <source>
        <dbReference type="Ensembl" id="ENSOTSP00005090090.1"/>
    </source>
</evidence>
<evidence type="ECO:0000256" key="1">
    <source>
        <dbReference type="ARBA" id="ARBA00022737"/>
    </source>
</evidence>
<dbReference type="SUPFAM" id="SSF48403">
    <property type="entry name" value="Ankyrin repeat"/>
    <property type="match status" value="1"/>
</dbReference>
<dbReference type="PANTHER" id="PTHR24171">
    <property type="entry name" value="ANKYRIN REPEAT DOMAIN-CONTAINING PROTEIN 39-RELATED"/>
    <property type="match status" value="1"/>
</dbReference>
<name>A0A8C8J933_ONCTS</name>
<proteinExistence type="predicted"/>
<evidence type="ECO:0000256" key="2">
    <source>
        <dbReference type="ARBA" id="ARBA00023043"/>
    </source>
</evidence>
<organism evidence="3 4">
    <name type="scientific">Oncorhynchus tshawytscha</name>
    <name type="common">Chinook salmon</name>
    <name type="synonym">Salmo tshawytscha</name>
    <dbReference type="NCBI Taxonomy" id="74940"/>
    <lineage>
        <taxon>Eukaryota</taxon>
        <taxon>Metazoa</taxon>
        <taxon>Chordata</taxon>
        <taxon>Craniata</taxon>
        <taxon>Vertebrata</taxon>
        <taxon>Euteleostomi</taxon>
        <taxon>Actinopterygii</taxon>
        <taxon>Neopterygii</taxon>
        <taxon>Teleostei</taxon>
        <taxon>Protacanthopterygii</taxon>
        <taxon>Salmoniformes</taxon>
        <taxon>Salmonidae</taxon>
        <taxon>Salmoninae</taxon>
        <taxon>Oncorhynchus</taxon>
    </lineage>
</organism>
<dbReference type="Pfam" id="PF12796">
    <property type="entry name" value="Ank_2"/>
    <property type="match status" value="1"/>
</dbReference>
<dbReference type="GeneTree" id="ENSGT00990000211894"/>
<dbReference type="InterPro" id="IPR002110">
    <property type="entry name" value="Ankyrin_rpt"/>
</dbReference>
<evidence type="ECO:0000313" key="4">
    <source>
        <dbReference type="Proteomes" id="UP000694402"/>
    </source>
</evidence>
<dbReference type="Ensembl" id="ENSOTST00005097786.2">
    <property type="protein sequence ID" value="ENSOTSP00005090090.1"/>
    <property type="gene ID" value="ENSOTSG00005042342.2"/>
</dbReference>
<dbReference type="AlphaFoldDB" id="A0A8C8J933"/>
<reference evidence="3" key="1">
    <citation type="submission" date="2025-08" db="UniProtKB">
        <authorList>
            <consortium name="Ensembl"/>
        </authorList>
    </citation>
    <scope>IDENTIFICATION</scope>
</reference>
<keyword evidence="1" id="KW-0677">Repeat</keyword>
<dbReference type="Gene3D" id="1.25.40.20">
    <property type="entry name" value="Ankyrin repeat-containing domain"/>
    <property type="match status" value="1"/>
</dbReference>
<accession>A0A8C8J933</accession>